<keyword evidence="3" id="KW-0472">Membrane</keyword>
<dbReference type="Gene3D" id="2.10.25.10">
    <property type="entry name" value="Laminin"/>
    <property type="match status" value="1"/>
</dbReference>
<dbReference type="Proteomes" id="UP001158576">
    <property type="component" value="Chromosome 2"/>
</dbReference>
<dbReference type="SMART" id="SM00832">
    <property type="entry name" value="C8"/>
    <property type="match status" value="1"/>
</dbReference>
<reference evidence="5 6" key="1">
    <citation type="submission" date="2021-04" db="EMBL/GenBank/DDBJ databases">
        <authorList>
            <person name="Bliznina A."/>
        </authorList>
    </citation>
    <scope>NUCLEOTIDE SEQUENCE [LARGE SCALE GENOMIC DNA]</scope>
</reference>
<proteinExistence type="predicted"/>
<dbReference type="Pfam" id="PF08742">
    <property type="entry name" value="C8"/>
    <property type="match status" value="1"/>
</dbReference>
<sequence>MAYGKGHILTIDGNVTNVENCVFTLMSSCEPIPDAVEGITELQPPKTDGKNGISMAHKPDYFIPDDKLSEYDSIDSISLNYDYDDYDPTDYVRRANSQPWRVDLVTDERGETAGLYVLIGATMIVEIEDWRTLRLNGMDMGLPFENSEIKVIVYCGSMQLQSRDGLVLTLNKDGQVSTTPPGTEESCPHHIPPAWNHGKDFNDGRCKRPTDCVENPTCRDHPKCDPRCRGDGCNHYDCRHHPRCPEQIFMEQAPFSPCHDVIDPDPFYHACIQDRCRTFGAKPVCEILEAYSLECHRANVRLRWRMQSNCFKTCPKPFIWSDCGKPCDASCGDLNPQCEGKCVPGCRCPAGLVKHAGGCTKPEYCPNYTPPPVDFDDDTACI</sequence>
<evidence type="ECO:0000259" key="4">
    <source>
        <dbReference type="SMART" id="SM00832"/>
    </source>
</evidence>
<dbReference type="PANTHER" id="PTHR46160">
    <property type="entry name" value="ALPHA-TECTORIN-RELATED"/>
    <property type="match status" value="1"/>
</dbReference>
<accession>A0ABN7T888</accession>
<evidence type="ECO:0000256" key="2">
    <source>
        <dbReference type="ARBA" id="ARBA00022729"/>
    </source>
</evidence>
<comment type="subcellular location">
    <subcellularLocation>
        <location evidence="1">Membrane</location>
    </subcellularLocation>
</comment>
<protein>
    <submittedName>
        <fullName evidence="5">Oidioi.mRNA.OKI2018_I69.chr2.g6172.t1.cds</fullName>
    </submittedName>
</protein>
<keyword evidence="2" id="KW-0732">Signal</keyword>
<evidence type="ECO:0000313" key="5">
    <source>
        <dbReference type="EMBL" id="CAG5111901.1"/>
    </source>
</evidence>
<dbReference type="InterPro" id="IPR052749">
    <property type="entry name" value="Alpha-tectorin"/>
</dbReference>
<dbReference type="PANTHER" id="PTHR46160:SF9">
    <property type="entry name" value="PROTEIN PRY2-RELATED"/>
    <property type="match status" value="1"/>
</dbReference>
<dbReference type="CDD" id="cd19941">
    <property type="entry name" value="TIL"/>
    <property type="match status" value="1"/>
</dbReference>
<evidence type="ECO:0000256" key="1">
    <source>
        <dbReference type="ARBA" id="ARBA00004370"/>
    </source>
</evidence>
<dbReference type="InterPro" id="IPR002919">
    <property type="entry name" value="TIL_dom"/>
</dbReference>
<feature type="domain" description="VWF/SSPO/Zonadhesin-like cysteine-rich" evidence="4">
    <location>
        <begin position="240"/>
        <end position="311"/>
    </location>
</feature>
<dbReference type="InterPro" id="IPR014853">
    <property type="entry name" value="VWF/SSPO/ZAN-like_Cys-rich_dom"/>
</dbReference>
<evidence type="ECO:0000256" key="3">
    <source>
        <dbReference type="ARBA" id="ARBA00023136"/>
    </source>
</evidence>
<dbReference type="SUPFAM" id="SSF57567">
    <property type="entry name" value="Serine protease inhibitors"/>
    <property type="match status" value="1"/>
</dbReference>
<organism evidence="5 6">
    <name type="scientific">Oikopleura dioica</name>
    <name type="common">Tunicate</name>
    <dbReference type="NCBI Taxonomy" id="34765"/>
    <lineage>
        <taxon>Eukaryota</taxon>
        <taxon>Metazoa</taxon>
        <taxon>Chordata</taxon>
        <taxon>Tunicata</taxon>
        <taxon>Appendicularia</taxon>
        <taxon>Copelata</taxon>
        <taxon>Oikopleuridae</taxon>
        <taxon>Oikopleura</taxon>
    </lineage>
</organism>
<dbReference type="Pfam" id="PF01826">
    <property type="entry name" value="TIL"/>
    <property type="match status" value="1"/>
</dbReference>
<dbReference type="EMBL" id="OU015567">
    <property type="protein sequence ID" value="CAG5111901.1"/>
    <property type="molecule type" value="Genomic_DNA"/>
</dbReference>
<name>A0ABN7T888_OIKDI</name>
<dbReference type="InterPro" id="IPR036084">
    <property type="entry name" value="Ser_inhib-like_sf"/>
</dbReference>
<evidence type="ECO:0000313" key="6">
    <source>
        <dbReference type="Proteomes" id="UP001158576"/>
    </source>
</evidence>
<keyword evidence="6" id="KW-1185">Reference proteome</keyword>
<gene>
    <name evidence="5" type="ORF">OKIOD_LOCUS14937</name>
</gene>